<keyword evidence="3" id="KW-1185">Reference proteome</keyword>
<sequence>MRFEAPVVLSPAPQAAMTGYARGEADFAAERFRRDARPASLAHKDYSVPLHVDCSIEYELPDCAKPPQGVKIEPLLMIHPAHFRRLESLRRVPFVNNLPRTAEPAAARTARARPAPRRCCRAAPAPPAPAPAPAAAAEYRLLLDELLHEARAPLDWAPQAPAAPAPAQHLRRMEYGSCPNTGSGTGKARGVRHKPLAHPYLAATGAPDVPVGLDCDSVQAVQAAASHALERFDKRRGLHQLPIYM</sequence>
<name>A0A4C1THF1_EUMVA</name>
<dbReference type="Proteomes" id="UP000299102">
    <property type="component" value="Unassembled WGS sequence"/>
</dbReference>
<organism evidence="2 3">
    <name type="scientific">Eumeta variegata</name>
    <name type="common">Bagworm moth</name>
    <name type="synonym">Eumeta japonica</name>
    <dbReference type="NCBI Taxonomy" id="151549"/>
    <lineage>
        <taxon>Eukaryota</taxon>
        <taxon>Metazoa</taxon>
        <taxon>Ecdysozoa</taxon>
        <taxon>Arthropoda</taxon>
        <taxon>Hexapoda</taxon>
        <taxon>Insecta</taxon>
        <taxon>Pterygota</taxon>
        <taxon>Neoptera</taxon>
        <taxon>Endopterygota</taxon>
        <taxon>Lepidoptera</taxon>
        <taxon>Glossata</taxon>
        <taxon>Ditrysia</taxon>
        <taxon>Tineoidea</taxon>
        <taxon>Psychidae</taxon>
        <taxon>Oiketicinae</taxon>
        <taxon>Eumeta</taxon>
    </lineage>
</organism>
<reference evidence="2 3" key="1">
    <citation type="journal article" date="2019" name="Commun. Biol.">
        <title>The bagworm genome reveals a unique fibroin gene that provides high tensile strength.</title>
        <authorList>
            <person name="Kono N."/>
            <person name="Nakamura H."/>
            <person name="Ohtoshi R."/>
            <person name="Tomita M."/>
            <person name="Numata K."/>
            <person name="Arakawa K."/>
        </authorList>
    </citation>
    <scope>NUCLEOTIDE SEQUENCE [LARGE SCALE GENOMIC DNA]</scope>
</reference>
<dbReference type="AlphaFoldDB" id="A0A4C1THF1"/>
<dbReference type="STRING" id="151549.A0A4C1THF1"/>
<evidence type="ECO:0000313" key="3">
    <source>
        <dbReference type="Proteomes" id="UP000299102"/>
    </source>
</evidence>
<comment type="caution">
    <text evidence="2">The sequence shown here is derived from an EMBL/GenBank/DDBJ whole genome shotgun (WGS) entry which is preliminary data.</text>
</comment>
<evidence type="ECO:0000313" key="2">
    <source>
        <dbReference type="EMBL" id="GBP12868.1"/>
    </source>
</evidence>
<protein>
    <submittedName>
        <fullName evidence="2">Centrosomal and chromosomal factor</fullName>
    </submittedName>
</protein>
<gene>
    <name evidence="2" type="primary">corto</name>
    <name evidence="2" type="ORF">EVAR_6177_1</name>
</gene>
<dbReference type="EMBL" id="BGZK01000053">
    <property type="protein sequence ID" value="GBP12868.1"/>
    <property type="molecule type" value="Genomic_DNA"/>
</dbReference>
<accession>A0A4C1THF1</accession>
<dbReference type="OrthoDB" id="8186948at2759"/>
<feature type="compositionally biased region" description="Basic residues" evidence="1">
    <location>
        <begin position="110"/>
        <end position="120"/>
    </location>
</feature>
<evidence type="ECO:0000256" key="1">
    <source>
        <dbReference type="SAM" id="MobiDB-lite"/>
    </source>
</evidence>
<proteinExistence type="predicted"/>
<feature type="region of interest" description="Disordered" evidence="1">
    <location>
        <begin position="105"/>
        <end position="127"/>
    </location>
</feature>